<protein>
    <submittedName>
        <fullName evidence="1">14755_t:CDS:1</fullName>
    </submittedName>
</protein>
<gene>
    <name evidence="1" type="ORF">RPERSI_LOCUS22591</name>
</gene>
<dbReference type="EMBL" id="CAJVQC010068684">
    <property type="protein sequence ID" value="CAG8808297.1"/>
    <property type="molecule type" value="Genomic_DNA"/>
</dbReference>
<feature type="non-terminal residue" evidence="1">
    <location>
        <position position="1"/>
    </location>
</feature>
<sequence>FTEKKVFGSCQDCKTCPNICDTCQIKVNDRQEEVKQKFQTDPDYAVKITAEFVKVEVSKEYPLLIKET</sequence>
<proteinExistence type="predicted"/>
<name>A0ACA9RUK9_9GLOM</name>
<reference evidence="1" key="1">
    <citation type="submission" date="2021-06" db="EMBL/GenBank/DDBJ databases">
        <authorList>
            <person name="Kallberg Y."/>
            <person name="Tangrot J."/>
            <person name="Rosling A."/>
        </authorList>
    </citation>
    <scope>NUCLEOTIDE SEQUENCE</scope>
    <source>
        <strain evidence="1">MA461A</strain>
    </source>
</reference>
<evidence type="ECO:0000313" key="1">
    <source>
        <dbReference type="EMBL" id="CAG8808297.1"/>
    </source>
</evidence>
<accession>A0ACA9RUK9</accession>
<keyword evidence="2" id="KW-1185">Reference proteome</keyword>
<evidence type="ECO:0000313" key="2">
    <source>
        <dbReference type="Proteomes" id="UP000789920"/>
    </source>
</evidence>
<dbReference type="Proteomes" id="UP000789920">
    <property type="component" value="Unassembled WGS sequence"/>
</dbReference>
<comment type="caution">
    <text evidence="1">The sequence shown here is derived from an EMBL/GenBank/DDBJ whole genome shotgun (WGS) entry which is preliminary data.</text>
</comment>
<organism evidence="1 2">
    <name type="scientific">Racocetra persica</name>
    <dbReference type="NCBI Taxonomy" id="160502"/>
    <lineage>
        <taxon>Eukaryota</taxon>
        <taxon>Fungi</taxon>
        <taxon>Fungi incertae sedis</taxon>
        <taxon>Mucoromycota</taxon>
        <taxon>Glomeromycotina</taxon>
        <taxon>Glomeromycetes</taxon>
        <taxon>Diversisporales</taxon>
        <taxon>Gigasporaceae</taxon>
        <taxon>Racocetra</taxon>
    </lineage>
</organism>